<name>A0A9P0C087_CHRIL</name>
<proteinExistence type="predicted"/>
<feature type="chain" id="PRO_5040450884" evidence="1">
    <location>
        <begin position="19"/>
        <end position="286"/>
    </location>
</feature>
<keyword evidence="3" id="KW-1185">Reference proteome</keyword>
<accession>A0A9P0C087</accession>
<feature type="signal peptide" evidence="1">
    <location>
        <begin position="1"/>
        <end position="18"/>
    </location>
</feature>
<reference evidence="2" key="1">
    <citation type="submission" date="2021-12" db="EMBL/GenBank/DDBJ databases">
        <authorList>
            <person name="King R."/>
        </authorList>
    </citation>
    <scope>NUCLEOTIDE SEQUENCE</scope>
</reference>
<gene>
    <name evidence="2" type="ORF">CINC_LOCUS11805</name>
</gene>
<organism evidence="2 3">
    <name type="scientific">Chrysodeixis includens</name>
    <name type="common">Soybean looper</name>
    <name type="synonym">Pseudoplusia includens</name>
    <dbReference type="NCBI Taxonomy" id="689277"/>
    <lineage>
        <taxon>Eukaryota</taxon>
        <taxon>Metazoa</taxon>
        <taxon>Ecdysozoa</taxon>
        <taxon>Arthropoda</taxon>
        <taxon>Hexapoda</taxon>
        <taxon>Insecta</taxon>
        <taxon>Pterygota</taxon>
        <taxon>Neoptera</taxon>
        <taxon>Endopterygota</taxon>
        <taxon>Lepidoptera</taxon>
        <taxon>Glossata</taxon>
        <taxon>Ditrysia</taxon>
        <taxon>Noctuoidea</taxon>
        <taxon>Noctuidae</taxon>
        <taxon>Plusiinae</taxon>
        <taxon>Chrysodeixis</taxon>
    </lineage>
</organism>
<evidence type="ECO:0000313" key="2">
    <source>
        <dbReference type="EMBL" id="CAH0605880.1"/>
    </source>
</evidence>
<keyword evidence="1" id="KW-0732">Signal</keyword>
<sequence>MKCFIVLCVLAAVCSSFAAPADDGEDQLVLDPTVRDMTVVVDTKNLIVELAGNLRKSAEEALHAVGTFTVGIKHEAEHIRDKICEDIKKFRERVTHAVNVVFERISNSSTAVKECVRTHKITAAAVFNTTLGSTMSCVDSRIVDVSVEIQTLTTLSSDALAGANKALEDMKKCTANHTNLFAVGSCLGIVAIHTEMKSIGFMTHSAILMGRINLSVAALPASLEICAATRLIQAGIATGKIVIDIGTCSASAVFNTMLGRPTSTISPVTPIPPVTPDSPVSPVETF</sequence>
<dbReference type="OrthoDB" id="6917049at2759"/>
<evidence type="ECO:0000313" key="3">
    <source>
        <dbReference type="Proteomes" id="UP001154114"/>
    </source>
</evidence>
<dbReference type="AlphaFoldDB" id="A0A9P0C087"/>
<dbReference type="Proteomes" id="UP001154114">
    <property type="component" value="Chromosome 6"/>
</dbReference>
<evidence type="ECO:0000256" key="1">
    <source>
        <dbReference type="SAM" id="SignalP"/>
    </source>
</evidence>
<protein>
    <submittedName>
        <fullName evidence="2">Uncharacterized protein</fullName>
    </submittedName>
</protein>
<dbReference type="EMBL" id="LR824009">
    <property type="protein sequence ID" value="CAH0605880.1"/>
    <property type="molecule type" value="Genomic_DNA"/>
</dbReference>